<evidence type="ECO:0000256" key="5">
    <source>
        <dbReference type="ARBA" id="ARBA00013958"/>
    </source>
</evidence>
<proteinExistence type="inferred from homology"/>
<dbReference type="AlphaFoldDB" id="B2IGU2"/>
<evidence type="ECO:0000313" key="19">
    <source>
        <dbReference type="Proteomes" id="UP000001695"/>
    </source>
</evidence>
<dbReference type="InterPro" id="IPR009003">
    <property type="entry name" value="Peptidase_S1_PA"/>
</dbReference>
<dbReference type="SMART" id="SM00228">
    <property type="entry name" value="PDZ"/>
    <property type="match status" value="2"/>
</dbReference>
<dbReference type="OrthoDB" id="7358927at2"/>
<feature type="domain" description="PDZ" evidence="17">
    <location>
        <begin position="428"/>
        <end position="488"/>
    </location>
</feature>
<keyword evidence="12" id="KW-0346">Stress response</keyword>
<feature type="binding site" evidence="15">
    <location>
        <position position="167"/>
    </location>
    <ligand>
        <name>substrate</name>
    </ligand>
</feature>
<evidence type="ECO:0000256" key="14">
    <source>
        <dbReference type="PIRSR" id="PIRSR611782-1"/>
    </source>
</evidence>
<dbReference type="Proteomes" id="UP000001695">
    <property type="component" value="Chromosome"/>
</dbReference>
<dbReference type="KEGG" id="bid:Bind_2235"/>
<dbReference type="InterPro" id="IPR036034">
    <property type="entry name" value="PDZ_sf"/>
</dbReference>
<dbReference type="EMBL" id="CP001016">
    <property type="protein sequence ID" value="ACB95853.1"/>
    <property type="molecule type" value="Genomic_DNA"/>
</dbReference>
<evidence type="ECO:0000256" key="16">
    <source>
        <dbReference type="SAM" id="MobiDB-lite"/>
    </source>
</evidence>
<evidence type="ECO:0000256" key="8">
    <source>
        <dbReference type="ARBA" id="ARBA00022737"/>
    </source>
</evidence>
<evidence type="ECO:0000256" key="7">
    <source>
        <dbReference type="ARBA" id="ARBA00022729"/>
    </source>
</evidence>
<feature type="binding site" evidence="15">
    <location>
        <begin position="268"/>
        <end position="270"/>
    </location>
    <ligand>
        <name>substrate</name>
    </ligand>
</feature>
<sequence length="529" mass="54425">MPQLEFPPQDKGAARNAATPRSQRRPGMRAILLGATAAVALTGAFTHSVLLPQAANAETPTLNVPVNAPNSSPVVGPVSFADVVDHVRGAVVSVKVKITETADNEEANTGNDMPQFAPGDPLERFFRRFGEQGGVPFNKHSGKPRTGQAQGSGFIISSDGYVVTNNHVVENATEVSLTTDGGQTLTASVVGTDKKTDLALLKINGSGTYPFVKFSNETPRVGEWVIAVGNPFGLGGTVTAGIISARGRDIGAGPYDDFLQVDAPVNRGNSGGPTFNAKGDVVGVNTAIFSPSGGSVGIGFAIPAEVAQNVITSLREKGTVARGWIGVQIQPVTAEIADSLGLKTSKGALVAEAQPNSPALSAGIRSGDVILGVDGERIDGPRELARKIAALGPGKSTNLMYWHDGSEKTVAVKLGNLPNDKEAKADITTRPDKNVLGDLGLTLAPAAQVPGAGDEGVVVSDIDPDGVAAQKGLRVGDVILEAGGHAVSRPAEIGATLSTAKKDGRKAVLMRVKNREGTRYVALATTPAS</sequence>
<keyword evidence="7" id="KW-0732">Signal</keyword>
<dbReference type="Gene3D" id="2.40.10.120">
    <property type="match status" value="1"/>
</dbReference>
<evidence type="ECO:0000256" key="10">
    <source>
        <dbReference type="ARBA" id="ARBA00022801"/>
    </source>
</evidence>
<accession>B2IGU2</accession>
<reference evidence="18 19" key="2">
    <citation type="journal article" date="2010" name="J. Bacteriol.">
        <title>Complete genome sequence of Beijerinckia indica subsp. indica.</title>
        <authorList>
            <person name="Tamas I."/>
            <person name="Dedysh S.N."/>
            <person name="Liesack W."/>
            <person name="Stott M.B."/>
            <person name="Alam M."/>
            <person name="Murrell J.C."/>
            <person name="Dunfield P.F."/>
        </authorList>
    </citation>
    <scope>NUCLEOTIDE SEQUENCE [LARGE SCALE GENOMIC DNA]</scope>
    <source>
        <strain evidence="19">ATCC 9039 / DSM 1715 / NCIMB 8712</strain>
    </source>
</reference>
<evidence type="ECO:0000256" key="2">
    <source>
        <dbReference type="ARBA" id="ARBA00004418"/>
    </source>
</evidence>
<dbReference type="PRINTS" id="PR00834">
    <property type="entry name" value="PROTEASES2C"/>
</dbReference>
<evidence type="ECO:0000256" key="13">
    <source>
        <dbReference type="ARBA" id="ARBA00032850"/>
    </source>
</evidence>
<dbReference type="NCBIfam" id="TIGR02037">
    <property type="entry name" value="degP_htrA_DO"/>
    <property type="match status" value="1"/>
</dbReference>
<comment type="subcellular location">
    <subcellularLocation>
        <location evidence="2">Periplasm</location>
    </subcellularLocation>
</comment>
<dbReference type="STRING" id="395963.Bind_2235"/>
<dbReference type="PANTHER" id="PTHR22939:SF130">
    <property type="entry name" value="PERIPLASMIC SERINE ENDOPROTEASE DEGP-LIKE-RELATED"/>
    <property type="match status" value="1"/>
</dbReference>
<dbReference type="InterPro" id="IPR001940">
    <property type="entry name" value="Peptidase_S1C"/>
</dbReference>
<dbReference type="SUPFAM" id="SSF50494">
    <property type="entry name" value="Trypsin-like serine proteases"/>
    <property type="match status" value="1"/>
</dbReference>
<feature type="active site" description="Charge relay system" evidence="14">
    <location>
        <position position="167"/>
    </location>
</feature>
<dbReference type="Gene3D" id="2.30.42.10">
    <property type="match status" value="2"/>
</dbReference>
<evidence type="ECO:0000256" key="3">
    <source>
        <dbReference type="ARBA" id="ARBA00010541"/>
    </source>
</evidence>
<dbReference type="GO" id="GO:0016491">
    <property type="term" value="F:oxidoreductase activity"/>
    <property type="evidence" value="ECO:0007669"/>
    <property type="project" value="UniProtKB-KW"/>
</dbReference>
<evidence type="ECO:0000256" key="4">
    <source>
        <dbReference type="ARBA" id="ARBA00013035"/>
    </source>
</evidence>
<evidence type="ECO:0000256" key="11">
    <source>
        <dbReference type="ARBA" id="ARBA00022825"/>
    </source>
</evidence>
<evidence type="ECO:0000256" key="6">
    <source>
        <dbReference type="ARBA" id="ARBA00022670"/>
    </source>
</evidence>
<dbReference type="PANTHER" id="PTHR22939">
    <property type="entry name" value="SERINE PROTEASE FAMILY S1C HTRA-RELATED"/>
    <property type="match status" value="1"/>
</dbReference>
<protein>
    <recommendedName>
        <fullName evidence="5">Probable periplasmic serine endoprotease DegP-like</fullName>
        <ecNumber evidence="4">3.4.21.107</ecNumber>
    </recommendedName>
    <alternativeName>
        <fullName evidence="13">Protease Do</fullName>
    </alternativeName>
</protein>
<feature type="domain" description="PDZ" evidence="17">
    <location>
        <begin position="326"/>
        <end position="380"/>
    </location>
</feature>
<name>B2IGU2_BEII9</name>
<dbReference type="GO" id="GO:0004252">
    <property type="term" value="F:serine-type endopeptidase activity"/>
    <property type="evidence" value="ECO:0007669"/>
    <property type="project" value="InterPro"/>
</dbReference>
<keyword evidence="11" id="KW-0720">Serine protease</keyword>
<evidence type="ECO:0000256" key="15">
    <source>
        <dbReference type="PIRSR" id="PIRSR611782-2"/>
    </source>
</evidence>
<feature type="active site" description="Charge relay system" evidence="14">
    <location>
        <position position="197"/>
    </location>
</feature>
<comment type="similarity">
    <text evidence="3">Belongs to the peptidase S1C family.</text>
</comment>
<feature type="binding site" evidence="15">
    <location>
        <position position="197"/>
    </location>
    <ligand>
        <name>substrate</name>
    </ligand>
</feature>
<reference evidence="19" key="1">
    <citation type="submission" date="2008-03" db="EMBL/GenBank/DDBJ databases">
        <title>Complete sequence of chromosome of Beijerinckia indica subsp. indica ATCC 9039.</title>
        <authorList>
            <consortium name="US DOE Joint Genome Institute"/>
            <person name="Copeland A."/>
            <person name="Lucas S."/>
            <person name="Lapidus A."/>
            <person name="Glavina del Rio T."/>
            <person name="Dalin E."/>
            <person name="Tice H."/>
            <person name="Bruce D."/>
            <person name="Goodwin L."/>
            <person name="Pitluck S."/>
            <person name="LaButti K."/>
            <person name="Schmutz J."/>
            <person name="Larimer F."/>
            <person name="Land M."/>
            <person name="Hauser L."/>
            <person name="Kyrpides N."/>
            <person name="Mikhailova N."/>
            <person name="Dunfield P.F."/>
            <person name="Dedysh S.N."/>
            <person name="Liesack W."/>
            <person name="Saw J.H."/>
            <person name="Alam M."/>
            <person name="Chen Y."/>
            <person name="Murrell J.C."/>
            <person name="Richardson P."/>
        </authorList>
    </citation>
    <scope>NUCLEOTIDE SEQUENCE [LARGE SCALE GENOMIC DNA]</scope>
    <source>
        <strain evidence="19">ATCC 9039 / DSM 1715 / NCIMB 8712</strain>
    </source>
</reference>
<evidence type="ECO:0000259" key="17">
    <source>
        <dbReference type="PROSITE" id="PS50106"/>
    </source>
</evidence>
<dbReference type="Pfam" id="PF17820">
    <property type="entry name" value="PDZ_6"/>
    <property type="match status" value="1"/>
</dbReference>
<keyword evidence="6 18" id="KW-0645">Protease</keyword>
<keyword evidence="18" id="KW-0560">Oxidoreductase</keyword>
<dbReference type="HOGENOM" id="CLU_020120_1_0_5"/>
<evidence type="ECO:0000256" key="9">
    <source>
        <dbReference type="ARBA" id="ARBA00022764"/>
    </source>
</evidence>
<dbReference type="CDD" id="cd10839">
    <property type="entry name" value="cpPDZ1_DegP-like"/>
    <property type="match status" value="1"/>
</dbReference>
<dbReference type="SUPFAM" id="SSF50156">
    <property type="entry name" value="PDZ domain-like"/>
    <property type="match status" value="2"/>
</dbReference>
<dbReference type="InterPro" id="IPR041489">
    <property type="entry name" value="PDZ_6"/>
</dbReference>
<evidence type="ECO:0000313" key="18">
    <source>
        <dbReference type="EMBL" id="ACB95853.1"/>
    </source>
</evidence>
<keyword evidence="9" id="KW-0574">Periplasm</keyword>
<dbReference type="RefSeq" id="WP_012385208.1">
    <property type="nucleotide sequence ID" value="NC_010581.1"/>
</dbReference>
<evidence type="ECO:0000256" key="12">
    <source>
        <dbReference type="ARBA" id="ARBA00023016"/>
    </source>
</evidence>
<dbReference type="Pfam" id="PF13365">
    <property type="entry name" value="Trypsin_2"/>
    <property type="match status" value="1"/>
</dbReference>
<keyword evidence="8" id="KW-0677">Repeat</keyword>
<dbReference type="InterPro" id="IPR001478">
    <property type="entry name" value="PDZ"/>
</dbReference>
<dbReference type="FunFam" id="2.40.10.120:FF:000007">
    <property type="entry name" value="Periplasmic serine endoprotease DegP-like"/>
    <property type="match status" value="1"/>
</dbReference>
<dbReference type="GO" id="GO:0006508">
    <property type="term" value="P:proteolysis"/>
    <property type="evidence" value="ECO:0007669"/>
    <property type="project" value="UniProtKB-KW"/>
</dbReference>
<gene>
    <name evidence="18" type="ordered locus">Bind_2235</name>
</gene>
<dbReference type="EC" id="3.4.21.107" evidence="4"/>
<feature type="active site" description="Charge relay system" evidence="14">
    <location>
        <position position="270"/>
    </location>
</feature>
<dbReference type="eggNOG" id="COG0265">
    <property type="taxonomic scope" value="Bacteria"/>
</dbReference>
<organism evidence="18 19">
    <name type="scientific">Beijerinckia indica subsp. indica (strain ATCC 9039 / DSM 1715 / NCIMB 8712)</name>
    <dbReference type="NCBI Taxonomy" id="395963"/>
    <lineage>
        <taxon>Bacteria</taxon>
        <taxon>Pseudomonadati</taxon>
        <taxon>Pseudomonadota</taxon>
        <taxon>Alphaproteobacteria</taxon>
        <taxon>Hyphomicrobiales</taxon>
        <taxon>Beijerinckiaceae</taxon>
        <taxon>Beijerinckia</taxon>
    </lineage>
</organism>
<evidence type="ECO:0000256" key="1">
    <source>
        <dbReference type="ARBA" id="ARBA00001772"/>
    </source>
</evidence>
<dbReference type="GO" id="GO:0042597">
    <property type="term" value="C:periplasmic space"/>
    <property type="evidence" value="ECO:0007669"/>
    <property type="project" value="UniProtKB-SubCell"/>
</dbReference>
<keyword evidence="19" id="KW-1185">Reference proteome</keyword>
<feature type="region of interest" description="Disordered" evidence="16">
    <location>
        <begin position="1"/>
        <end position="26"/>
    </location>
</feature>
<comment type="catalytic activity">
    <reaction evidence="1">
        <text>Acts on substrates that are at least partially unfolded. The cleavage site P1 residue is normally between a pair of hydrophobic residues, such as Val-|-Val.</text>
        <dbReference type="EC" id="3.4.21.107"/>
    </reaction>
</comment>
<dbReference type="InterPro" id="IPR011782">
    <property type="entry name" value="Pept_S1C_Do"/>
</dbReference>
<dbReference type="Pfam" id="PF13180">
    <property type="entry name" value="PDZ_2"/>
    <property type="match status" value="1"/>
</dbReference>
<keyword evidence="10" id="KW-0378">Hydrolase</keyword>
<dbReference type="PROSITE" id="PS50106">
    <property type="entry name" value="PDZ"/>
    <property type="match status" value="2"/>
</dbReference>